<keyword evidence="2" id="KW-0472">Membrane</keyword>
<sequence>MLIQNTNARTTKTSQKSSPSSELWSHGDTGRESRSGDGGGGGDVSAGWSTILSDSLLRGLAAEALKALCRSALEKDLCRSSVEKESTRVRVRLVVVGWGMVEVIFAVLLGWLLSWLLGWFVSRVEVVVCCRWWFFGRGKWRCDEIWRRGAVRLSDEGEEARCERTLQRYL</sequence>
<dbReference type="AlphaFoldDB" id="A0A6A6Q3R1"/>
<keyword evidence="2" id="KW-0812">Transmembrane</keyword>
<reference evidence="3" key="1">
    <citation type="journal article" date="2020" name="Stud. Mycol.">
        <title>101 Dothideomycetes genomes: a test case for predicting lifestyles and emergence of pathogens.</title>
        <authorList>
            <person name="Haridas S."/>
            <person name="Albert R."/>
            <person name="Binder M."/>
            <person name="Bloem J."/>
            <person name="Labutti K."/>
            <person name="Salamov A."/>
            <person name="Andreopoulos B."/>
            <person name="Baker S."/>
            <person name="Barry K."/>
            <person name="Bills G."/>
            <person name="Bluhm B."/>
            <person name="Cannon C."/>
            <person name="Castanera R."/>
            <person name="Culley D."/>
            <person name="Daum C."/>
            <person name="Ezra D."/>
            <person name="Gonzalez J."/>
            <person name="Henrissat B."/>
            <person name="Kuo A."/>
            <person name="Liang C."/>
            <person name="Lipzen A."/>
            <person name="Lutzoni F."/>
            <person name="Magnuson J."/>
            <person name="Mondo S."/>
            <person name="Nolan M."/>
            <person name="Ohm R."/>
            <person name="Pangilinan J."/>
            <person name="Park H.-J."/>
            <person name="Ramirez L."/>
            <person name="Alfaro M."/>
            <person name="Sun H."/>
            <person name="Tritt A."/>
            <person name="Yoshinaga Y."/>
            <person name="Zwiers L.-H."/>
            <person name="Turgeon B."/>
            <person name="Goodwin S."/>
            <person name="Spatafora J."/>
            <person name="Crous P."/>
            <person name="Grigoriev I."/>
        </authorList>
    </citation>
    <scope>NUCLEOTIDE SEQUENCE</scope>
    <source>
        <strain evidence="3">CBS 113389</strain>
    </source>
</reference>
<dbReference type="Proteomes" id="UP000799767">
    <property type="component" value="Unassembled WGS sequence"/>
</dbReference>
<feature type="region of interest" description="Disordered" evidence="1">
    <location>
        <begin position="1"/>
        <end position="42"/>
    </location>
</feature>
<name>A0A6A6Q3R1_9PEZI</name>
<keyword evidence="4" id="KW-1185">Reference proteome</keyword>
<feature type="transmembrane region" description="Helical" evidence="2">
    <location>
        <begin position="93"/>
        <end position="121"/>
    </location>
</feature>
<protein>
    <submittedName>
        <fullName evidence="3">Uncharacterized protein</fullName>
    </submittedName>
</protein>
<dbReference type="GeneID" id="54473174"/>
<dbReference type="EMBL" id="MU001631">
    <property type="protein sequence ID" value="KAF2487088.1"/>
    <property type="molecule type" value="Genomic_DNA"/>
</dbReference>
<dbReference type="RefSeq" id="XP_033593657.1">
    <property type="nucleotide sequence ID" value="XM_033732172.1"/>
</dbReference>
<evidence type="ECO:0000313" key="3">
    <source>
        <dbReference type="EMBL" id="KAF2487088.1"/>
    </source>
</evidence>
<feature type="compositionally biased region" description="Low complexity" evidence="1">
    <location>
        <begin position="10"/>
        <end position="21"/>
    </location>
</feature>
<proteinExistence type="predicted"/>
<evidence type="ECO:0000256" key="1">
    <source>
        <dbReference type="SAM" id="MobiDB-lite"/>
    </source>
</evidence>
<organism evidence="3 4">
    <name type="scientific">Neohortaea acidophila</name>
    <dbReference type="NCBI Taxonomy" id="245834"/>
    <lineage>
        <taxon>Eukaryota</taxon>
        <taxon>Fungi</taxon>
        <taxon>Dikarya</taxon>
        <taxon>Ascomycota</taxon>
        <taxon>Pezizomycotina</taxon>
        <taxon>Dothideomycetes</taxon>
        <taxon>Dothideomycetidae</taxon>
        <taxon>Mycosphaerellales</taxon>
        <taxon>Teratosphaeriaceae</taxon>
        <taxon>Neohortaea</taxon>
    </lineage>
</organism>
<evidence type="ECO:0000313" key="4">
    <source>
        <dbReference type="Proteomes" id="UP000799767"/>
    </source>
</evidence>
<accession>A0A6A6Q3R1</accession>
<keyword evidence="2" id="KW-1133">Transmembrane helix</keyword>
<evidence type="ECO:0000256" key="2">
    <source>
        <dbReference type="SAM" id="Phobius"/>
    </source>
</evidence>
<gene>
    <name evidence="3" type="ORF">BDY17DRAFT_288311</name>
</gene>